<feature type="domain" description="DUF3502" evidence="2">
    <location>
        <begin position="430"/>
        <end position="497"/>
    </location>
</feature>
<evidence type="ECO:0000256" key="1">
    <source>
        <dbReference type="SAM" id="SignalP"/>
    </source>
</evidence>
<dbReference type="Pfam" id="PF12010">
    <property type="entry name" value="DUF3502"/>
    <property type="match status" value="1"/>
</dbReference>
<feature type="signal peptide" evidence="1">
    <location>
        <begin position="1"/>
        <end position="35"/>
    </location>
</feature>
<dbReference type="Pfam" id="PF01547">
    <property type="entry name" value="SBP_bac_1"/>
    <property type="match status" value="1"/>
</dbReference>
<dbReference type="SUPFAM" id="SSF53850">
    <property type="entry name" value="Periplasmic binding protein-like II"/>
    <property type="match status" value="1"/>
</dbReference>
<gene>
    <name evidence="3" type="ORF">JZO67_004057</name>
</gene>
<evidence type="ECO:0000313" key="3">
    <source>
        <dbReference type="EMBL" id="MEO1772075.1"/>
    </source>
</evidence>
<keyword evidence="4" id="KW-1185">Reference proteome</keyword>
<dbReference type="EMBL" id="JAFREL020000004">
    <property type="protein sequence ID" value="MEO1772075.1"/>
    <property type="molecule type" value="Genomic_DNA"/>
</dbReference>
<reference evidence="3 4" key="2">
    <citation type="submission" date="2024-02" db="EMBL/GenBank/DDBJ databases">
        <title>The Genome Sequence of Enterococcus sp. DIV0159.</title>
        <authorList>
            <person name="Earl A."/>
            <person name="Manson A."/>
            <person name="Gilmore M."/>
            <person name="Sanders J."/>
            <person name="Shea T."/>
            <person name="Howe W."/>
            <person name="Livny J."/>
            <person name="Cuomo C."/>
            <person name="Neafsey D."/>
            <person name="Birren B."/>
        </authorList>
    </citation>
    <scope>NUCLEOTIDE SEQUENCE [LARGE SCALE GENOMIC DNA]</scope>
    <source>
        <strain evidence="3 4">665A</strain>
    </source>
</reference>
<name>A0ABV0ETV8_9ENTE</name>
<evidence type="ECO:0000259" key="2">
    <source>
        <dbReference type="Pfam" id="PF12010"/>
    </source>
</evidence>
<proteinExistence type="predicted"/>
<dbReference type="PANTHER" id="PTHR43649:SF17">
    <property type="entry name" value="ABC TRANSPORTER SOLUTE BINDING PROTEIN-SUGAR TRANSPORT"/>
    <property type="match status" value="1"/>
</dbReference>
<sequence length="501" mass="55838">MAVSKNKRIERSGMMKAWKKVLGIAAIALATVGLAACGGSDDSKGASGGDSKTLLMYQVGDKPDNYDELMKIANKQIKDKIGVTIDLQYISWGDWDKKMPTIINSGESYDIAFAYQYVANAQKGAFADLTELSQTHAKEYMDQLPEMYKKGNEVDGKLYAIPVYGNTWAQQVLTFNDQFVKKYNLDISKVDGSYESATEVLKQFHEKEPNIAAFAIGQNFKASGNFDFPLGKDYPFAVKLDADGSPKIVNQYEDPEFQNNLKVLHQWYKDGLIPSDAATDTQAYPLEGNTWFAREETQGPLDYGDTILSQAAGQSLTSRPLTSQLKTTAQAQMANFVVSNTSKNKEKAVEFLNLLNTDPDLLNGLVWGVEGEAWEKVGDKKIKLLDGYKPKAHMDAWNTGNNMLLYTSETVTDEMIQKRDQSIETAETSPILGFNVKTDSFKTELTNIMNVMNRYAANLNTGSIDPEENLPKLIEELKTAGWDKAQKEMQAQLDQYMEESN</sequence>
<protein>
    <recommendedName>
        <fullName evidence="2">DUF3502 domain-containing protein</fullName>
    </recommendedName>
</protein>
<dbReference type="InterPro" id="IPR050490">
    <property type="entry name" value="Bact_solute-bd_prot1"/>
</dbReference>
<dbReference type="Gene3D" id="3.40.190.10">
    <property type="entry name" value="Periplasmic binding protein-like II"/>
    <property type="match status" value="1"/>
</dbReference>
<feature type="chain" id="PRO_5045138344" description="DUF3502 domain-containing protein" evidence="1">
    <location>
        <begin position="36"/>
        <end position="501"/>
    </location>
</feature>
<comment type="caution">
    <text evidence="3">The sequence shown here is derived from an EMBL/GenBank/DDBJ whole genome shotgun (WGS) entry which is preliminary data.</text>
</comment>
<evidence type="ECO:0000313" key="4">
    <source>
        <dbReference type="Proteomes" id="UP000664357"/>
    </source>
</evidence>
<dbReference type="InterPro" id="IPR006059">
    <property type="entry name" value="SBP"/>
</dbReference>
<reference evidence="3 4" key="1">
    <citation type="submission" date="2021-03" db="EMBL/GenBank/DDBJ databases">
        <authorList>
            <person name="Gilmore M.S."/>
            <person name="Schwartzman J."/>
            <person name="Van Tyne D."/>
            <person name="Martin M."/>
            <person name="Earl A.M."/>
            <person name="Manson A.L."/>
            <person name="Straub T."/>
            <person name="Salamzade R."/>
            <person name="Saavedra J."/>
            <person name="Lebreton F."/>
            <person name="Prichula J."/>
            <person name="Schaufler K."/>
            <person name="Gaca A."/>
            <person name="Sgardioli B."/>
            <person name="Wagenaar J."/>
            <person name="Strong T."/>
        </authorList>
    </citation>
    <scope>NUCLEOTIDE SEQUENCE [LARGE SCALE GENOMIC DNA]</scope>
    <source>
        <strain evidence="3 4">665A</strain>
    </source>
</reference>
<keyword evidence="1" id="KW-0732">Signal</keyword>
<dbReference type="Proteomes" id="UP000664357">
    <property type="component" value="Unassembled WGS sequence"/>
</dbReference>
<organism evidence="3 4">
    <name type="scientific">Candidatus Enterococcus ferrettii</name>
    <dbReference type="NCBI Taxonomy" id="2815324"/>
    <lineage>
        <taxon>Bacteria</taxon>
        <taxon>Bacillati</taxon>
        <taxon>Bacillota</taxon>
        <taxon>Bacilli</taxon>
        <taxon>Lactobacillales</taxon>
        <taxon>Enterococcaceae</taxon>
        <taxon>Enterococcus</taxon>
    </lineage>
</organism>
<dbReference type="PANTHER" id="PTHR43649">
    <property type="entry name" value="ARABINOSE-BINDING PROTEIN-RELATED"/>
    <property type="match status" value="1"/>
</dbReference>
<accession>A0ABV0ETV8</accession>
<dbReference type="InterPro" id="IPR022627">
    <property type="entry name" value="DUF3502"/>
</dbReference>